<dbReference type="Proteomes" id="UP000198615">
    <property type="component" value="Unassembled WGS sequence"/>
</dbReference>
<feature type="signal peptide" evidence="3">
    <location>
        <begin position="1"/>
        <end position="29"/>
    </location>
</feature>
<proteinExistence type="predicted"/>
<name>A0A8G2BK51_9PROT</name>
<protein>
    <submittedName>
        <fullName evidence="5">Poly(Beta-D-mannuronate) lyase</fullName>
    </submittedName>
</protein>
<keyword evidence="2 5" id="KW-0456">Lyase</keyword>
<comment type="caution">
    <text evidence="5">The sequence shown here is derived from an EMBL/GenBank/DDBJ whole genome shotgun (WGS) entry which is preliminary data.</text>
</comment>
<evidence type="ECO:0000313" key="5">
    <source>
        <dbReference type="EMBL" id="SDG16108.1"/>
    </source>
</evidence>
<dbReference type="GO" id="GO:0016829">
    <property type="term" value="F:lyase activity"/>
    <property type="evidence" value="ECO:0007669"/>
    <property type="project" value="UniProtKB-KW"/>
</dbReference>
<evidence type="ECO:0000259" key="4">
    <source>
        <dbReference type="Pfam" id="PF05426"/>
    </source>
</evidence>
<gene>
    <name evidence="5" type="ORF">SAMN05660686_03563</name>
</gene>
<evidence type="ECO:0000256" key="3">
    <source>
        <dbReference type="SAM" id="SignalP"/>
    </source>
</evidence>
<dbReference type="GO" id="GO:0042597">
    <property type="term" value="C:periplasmic space"/>
    <property type="evidence" value="ECO:0007669"/>
    <property type="project" value="InterPro"/>
</dbReference>
<keyword evidence="1 3" id="KW-0732">Signal</keyword>
<sequence length="467" mass="53240">MRRLLSGPWSGLAVASAAAVLMAATPASAADDSALEGVDLVTPEERQDFDLSGYTVTDPSAGYFDVDERRAWLKQQDSALINQEIEKLRLGSSCQSLKDLPVLSDRFALPGFYPQPDSWRLAAEPFFKFEDAVSKLAGRYVVTGESYYAKCIADFLSRWAEEEGFLHFEYKPITPQAWFAVESSLFAAGFSYSIVREEIRESWPEAARKVEDWLKAASERHAGFHTIALSCCNNHFYRRGLHATVIGIATDDDDLLRFGVSAIYSALREMNPNGSLPREMLRGSRRMHYQNYAALYLVFIAELLERQGYPVYDLTVDGRSLHRIIDYTLDALDDPEAYEEELGEAQDLWFMDDPQYFAWMEVYGARFPSDRVDRIVRNHRPIYNRSAGGFVTLYFYRPSASEQETEIATLADRSFRLRDDYCAKHPQWRDKRDTAWRVECEARLHELQEGKKADLGVPDPKLIDKGG</sequence>
<dbReference type="EMBL" id="FNBW01000011">
    <property type="protein sequence ID" value="SDG16108.1"/>
    <property type="molecule type" value="Genomic_DNA"/>
</dbReference>
<reference evidence="5 6" key="1">
    <citation type="submission" date="2016-10" db="EMBL/GenBank/DDBJ databases">
        <authorList>
            <person name="Varghese N."/>
            <person name="Submissions S."/>
        </authorList>
    </citation>
    <scope>NUCLEOTIDE SEQUENCE [LARGE SCALE GENOMIC DNA]</scope>
    <source>
        <strain evidence="5 6">DSM 18839</strain>
    </source>
</reference>
<dbReference type="Gene3D" id="1.50.10.100">
    <property type="entry name" value="Chondroitin AC/alginate lyase"/>
    <property type="match status" value="1"/>
</dbReference>
<accession>A0A8G2BK51</accession>
<dbReference type="OrthoDB" id="7210452at2"/>
<organism evidence="5 6">
    <name type="scientific">Thalassobaculum litoreum DSM 18839</name>
    <dbReference type="NCBI Taxonomy" id="1123362"/>
    <lineage>
        <taxon>Bacteria</taxon>
        <taxon>Pseudomonadati</taxon>
        <taxon>Pseudomonadota</taxon>
        <taxon>Alphaproteobacteria</taxon>
        <taxon>Rhodospirillales</taxon>
        <taxon>Thalassobaculaceae</taxon>
        <taxon>Thalassobaculum</taxon>
    </lineage>
</organism>
<dbReference type="AlphaFoldDB" id="A0A8G2BK51"/>
<keyword evidence="6" id="KW-1185">Reference proteome</keyword>
<dbReference type="InterPro" id="IPR008397">
    <property type="entry name" value="Alginate_lyase_dom"/>
</dbReference>
<dbReference type="Pfam" id="PF05426">
    <property type="entry name" value="Alginate_lyase"/>
    <property type="match status" value="1"/>
</dbReference>
<feature type="domain" description="Alginate lyase" evidence="4">
    <location>
        <begin position="124"/>
        <end position="337"/>
    </location>
</feature>
<evidence type="ECO:0000256" key="2">
    <source>
        <dbReference type="ARBA" id="ARBA00023239"/>
    </source>
</evidence>
<evidence type="ECO:0000313" key="6">
    <source>
        <dbReference type="Proteomes" id="UP000198615"/>
    </source>
</evidence>
<dbReference type="SUPFAM" id="SSF48230">
    <property type="entry name" value="Chondroitin AC/alginate lyase"/>
    <property type="match status" value="1"/>
</dbReference>
<evidence type="ECO:0000256" key="1">
    <source>
        <dbReference type="ARBA" id="ARBA00022729"/>
    </source>
</evidence>
<feature type="chain" id="PRO_5034832165" evidence="3">
    <location>
        <begin position="30"/>
        <end position="467"/>
    </location>
</feature>
<dbReference type="InterPro" id="IPR008929">
    <property type="entry name" value="Chondroitin_lyas"/>
</dbReference>
<dbReference type="RefSeq" id="WP_093152406.1">
    <property type="nucleotide sequence ID" value="NZ_FNBW01000011.1"/>
</dbReference>